<proteinExistence type="predicted"/>
<dbReference type="Proteomes" id="UP000242188">
    <property type="component" value="Unassembled WGS sequence"/>
</dbReference>
<organism evidence="1 2">
    <name type="scientific">Mizuhopecten yessoensis</name>
    <name type="common">Japanese scallop</name>
    <name type="synonym">Patinopecten yessoensis</name>
    <dbReference type="NCBI Taxonomy" id="6573"/>
    <lineage>
        <taxon>Eukaryota</taxon>
        <taxon>Metazoa</taxon>
        <taxon>Spiralia</taxon>
        <taxon>Lophotrochozoa</taxon>
        <taxon>Mollusca</taxon>
        <taxon>Bivalvia</taxon>
        <taxon>Autobranchia</taxon>
        <taxon>Pteriomorphia</taxon>
        <taxon>Pectinida</taxon>
        <taxon>Pectinoidea</taxon>
        <taxon>Pectinidae</taxon>
        <taxon>Mizuhopecten</taxon>
    </lineage>
</organism>
<dbReference type="AlphaFoldDB" id="A0A210R689"/>
<dbReference type="EMBL" id="NEDP02000192">
    <property type="protein sequence ID" value="OWF56465.1"/>
    <property type="molecule type" value="Genomic_DNA"/>
</dbReference>
<gene>
    <name evidence="1" type="ORF">KP79_PYT12849</name>
</gene>
<accession>A0A210R689</accession>
<comment type="caution">
    <text evidence="1">The sequence shown here is derived from an EMBL/GenBank/DDBJ whole genome shotgun (WGS) entry which is preliminary data.</text>
</comment>
<evidence type="ECO:0000313" key="1">
    <source>
        <dbReference type="EMBL" id="OWF56465.1"/>
    </source>
</evidence>
<reference evidence="1 2" key="1">
    <citation type="journal article" date="2017" name="Nat. Ecol. Evol.">
        <title>Scallop genome provides insights into evolution of bilaterian karyotype and development.</title>
        <authorList>
            <person name="Wang S."/>
            <person name="Zhang J."/>
            <person name="Jiao W."/>
            <person name="Li J."/>
            <person name="Xun X."/>
            <person name="Sun Y."/>
            <person name="Guo X."/>
            <person name="Huan P."/>
            <person name="Dong B."/>
            <person name="Zhang L."/>
            <person name="Hu X."/>
            <person name="Sun X."/>
            <person name="Wang J."/>
            <person name="Zhao C."/>
            <person name="Wang Y."/>
            <person name="Wang D."/>
            <person name="Huang X."/>
            <person name="Wang R."/>
            <person name="Lv J."/>
            <person name="Li Y."/>
            <person name="Zhang Z."/>
            <person name="Liu B."/>
            <person name="Lu W."/>
            <person name="Hui Y."/>
            <person name="Liang J."/>
            <person name="Zhou Z."/>
            <person name="Hou R."/>
            <person name="Li X."/>
            <person name="Liu Y."/>
            <person name="Li H."/>
            <person name="Ning X."/>
            <person name="Lin Y."/>
            <person name="Zhao L."/>
            <person name="Xing Q."/>
            <person name="Dou J."/>
            <person name="Li Y."/>
            <person name="Mao J."/>
            <person name="Guo H."/>
            <person name="Dou H."/>
            <person name="Li T."/>
            <person name="Mu C."/>
            <person name="Jiang W."/>
            <person name="Fu Q."/>
            <person name="Fu X."/>
            <person name="Miao Y."/>
            <person name="Liu J."/>
            <person name="Yu Q."/>
            <person name="Li R."/>
            <person name="Liao H."/>
            <person name="Li X."/>
            <person name="Kong Y."/>
            <person name="Jiang Z."/>
            <person name="Chourrout D."/>
            <person name="Li R."/>
            <person name="Bao Z."/>
        </authorList>
    </citation>
    <scope>NUCLEOTIDE SEQUENCE [LARGE SCALE GENOMIC DNA]</scope>
    <source>
        <strain evidence="1 2">PY_sf001</strain>
    </source>
</reference>
<evidence type="ECO:0000313" key="2">
    <source>
        <dbReference type="Proteomes" id="UP000242188"/>
    </source>
</evidence>
<name>A0A210R689_MIZYE</name>
<keyword evidence="2" id="KW-1185">Reference proteome</keyword>
<protein>
    <submittedName>
        <fullName evidence="1">Uncharacterized protein</fullName>
    </submittedName>
</protein>
<sequence length="61" mass="7377">MKSNRRQNERTDNTLNWARFRWQVIVLIRRRQTRQHGGTVEQYSSLDTLRSIEQSVGDKIF</sequence>